<accession>A0A9J6H8U8</accession>
<reference evidence="2 3" key="1">
    <citation type="journal article" date="2020" name="Cell">
        <title>Large-Scale Comparative Analyses of Tick Genomes Elucidate Their Genetic Diversity and Vector Capacities.</title>
        <authorList>
            <consortium name="Tick Genome and Microbiome Consortium (TIGMIC)"/>
            <person name="Jia N."/>
            <person name="Wang J."/>
            <person name="Shi W."/>
            <person name="Du L."/>
            <person name="Sun Y."/>
            <person name="Zhan W."/>
            <person name="Jiang J.F."/>
            <person name="Wang Q."/>
            <person name="Zhang B."/>
            <person name="Ji P."/>
            <person name="Bell-Sakyi L."/>
            <person name="Cui X.M."/>
            <person name="Yuan T.T."/>
            <person name="Jiang B.G."/>
            <person name="Yang W.F."/>
            <person name="Lam T.T."/>
            <person name="Chang Q.C."/>
            <person name="Ding S.J."/>
            <person name="Wang X.J."/>
            <person name="Zhu J.G."/>
            <person name="Ruan X.D."/>
            <person name="Zhao L."/>
            <person name="Wei J.T."/>
            <person name="Ye R.Z."/>
            <person name="Que T.C."/>
            <person name="Du C.H."/>
            <person name="Zhou Y.H."/>
            <person name="Cheng J.X."/>
            <person name="Dai P.F."/>
            <person name="Guo W.B."/>
            <person name="Han X.H."/>
            <person name="Huang E.J."/>
            <person name="Li L.F."/>
            <person name="Wei W."/>
            <person name="Gao Y.C."/>
            <person name="Liu J.Z."/>
            <person name="Shao H.Z."/>
            <person name="Wang X."/>
            <person name="Wang C.C."/>
            <person name="Yang T.C."/>
            <person name="Huo Q.B."/>
            <person name="Li W."/>
            <person name="Chen H.Y."/>
            <person name="Chen S.E."/>
            <person name="Zhou L.G."/>
            <person name="Ni X.B."/>
            <person name="Tian J.H."/>
            <person name="Sheng Y."/>
            <person name="Liu T."/>
            <person name="Pan Y.S."/>
            <person name="Xia L.Y."/>
            <person name="Li J."/>
            <person name="Zhao F."/>
            <person name="Cao W.C."/>
        </authorList>
    </citation>
    <scope>NUCLEOTIDE SEQUENCE [LARGE SCALE GENOMIC DNA]</scope>
    <source>
        <strain evidence="2">HaeL-2018</strain>
    </source>
</reference>
<dbReference type="VEuPathDB" id="VectorBase:HLOH_065390"/>
<dbReference type="AlphaFoldDB" id="A0A9J6H8U8"/>
<dbReference type="Proteomes" id="UP000821853">
    <property type="component" value="Unassembled WGS sequence"/>
</dbReference>
<feature type="region of interest" description="Disordered" evidence="1">
    <location>
        <begin position="135"/>
        <end position="188"/>
    </location>
</feature>
<feature type="compositionally biased region" description="Basic residues" evidence="1">
    <location>
        <begin position="176"/>
        <end position="186"/>
    </location>
</feature>
<evidence type="ECO:0000313" key="3">
    <source>
        <dbReference type="Proteomes" id="UP000821853"/>
    </source>
</evidence>
<evidence type="ECO:0000313" key="2">
    <source>
        <dbReference type="EMBL" id="KAH9383522.1"/>
    </source>
</evidence>
<dbReference type="OrthoDB" id="295536at2759"/>
<keyword evidence="3" id="KW-1185">Reference proteome</keyword>
<comment type="caution">
    <text evidence="2">The sequence shown here is derived from an EMBL/GenBank/DDBJ whole genome shotgun (WGS) entry which is preliminary data.</text>
</comment>
<name>A0A9J6H8U8_HAELO</name>
<proteinExistence type="predicted"/>
<feature type="compositionally biased region" description="Basic and acidic residues" evidence="1">
    <location>
        <begin position="162"/>
        <end position="172"/>
    </location>
</feature>
<dbReference type="EMBL" id="JABSTR010001154">
    <property type="protein sequence ID" value="KAH9383522.1"/>
    <property type="molecule type" value="Genomic_DNA"/>
</dbReference>
<sequence>MEAGVVLQIGPGLINRVANVDVTWHKDMAPTPWASPEFDLTLDQRSVLDAVNQLTFTQLKREYLCLFVLRLINPAAPFRVSCTAPGAPQLIPEDSTAENNCVTVAWQQHAGSFVQGYVLELDDGNAGPFRAAAAVRKTPPPPPSSGGGLTFGAVSARPNRMRPAEDRRERQARPRLCGRRRRRQRRVPGTTALVRSCAQRPGLIGVDKAAAALVVACLSPVTRLR</sequence>
<protein>
    <submittedName>
        <fullName evidence="2">Uncharacterized protein</fullName>
    </submittedName>
</protein>
<gene>
    <name evidence="2" type="ORF">HPB48_025094</name>
</gene>
<evidence type="ECO:0000256" key="1">
    <source>
        <dbReference type="SAM" id="MobiDB-lite"/>
    </source>
</evidence>
<organism evidence="2 3">
    <name type="scientific">Haemaphysalis longicornis</name>
    <name type="common">Bush tick</name>
    <dbReference type="NCBI Taxonomy" id="44386"/>
    <lineage>
        <taxon>Eukaryota</taxon>
        <taxon>Metazoa</taxon>
        <taxon>Ecdysozoa</taxon>
        <taxon>Arthropoda</taxon>
        <taxon>Chelicerata</taxon>
        <taxon>Arachnida</taxon>
        <taxon>Acari</taxon>
        <taxon>Parasitiformes</taxon>
        <taxon>Ixodida</taxon>
        <taxon>Ixodoidea</taxon>
        <taxon>Ixodidae</taxon>
        <taxon>Haemaphysalinae</taxon>
        <taxon>Haemaphysalis</taxon>
    </lineage>
</organism>